<feature type="region of interest" description="Disordered" evidence="1">
    <location>
        <begin position="1"/>
        <end position="167"/>
    </location>
</feature>
<keyword evidence="3" id="KW-1185">Reference proteome</keyword>
<evidence type="ECO:0000313" key="2">
    <source>
        <dbReference type="EMBL" id="MEK6467363.1"/>
    </source>
</evidence>
<accession>A0ABU9ALP4</accession>
<reference evidence="2 3" key="1">
    <citation type="submission" date="2024-03" db="EMBL/GenBank/DDBJ databases">
        <title>Draft genome sequence of Pseudonocardia carboxydivorans JCM 14827.</title>
        <authorList>
            <person name="Duangmal K."/>
        </authorList>
    </citation>
    <scope>NUCLEOTIDE SEQUENCE [LARGE SCALE GENOMIC DNA]</scope>
    <source>
        <strain evidence="2 3">JCM 14827</strain>
    </source>
</reference>
<protein>
    <submittedName>
        <fullName evidence="2">Uncharacterized protein</fullName>
    </submittedName>
</protein>
<dbReference type="Proteomes" id="UP001367513">
    <property type="component" value="Unassembled WGS sequence"/>
</dbReference>
<gene>
    <name evidence="2" type="ORF">WG925_26810</name>
</gene>
<comment type="caution">
    <text evidence="2">The sequence shown here is derived from an EMBL/GenBank/DDBJ whole genome shotgun (WGS) entry which is preliminary data.</text>
</comment>
<dbReference type="EMBL" id="JBBPIX010000026">
    <property type="protein sequence ID" value="MEK6467363.1"/>
    <property type="molecule type" value="Genomic_DNA"/>
</dbReference>
<sequence>MEEVRHGTTVSAAPRRAVGVMPIRSRPAPSSSAPWRTAPGLGSDGAAAPISRTSSTALDKQESHPNEGTVREPAPVLFRPPLHRAHENEPATSAPAPAAVGDIDKDPPAREQKVEQPTPPEQPRDGEGDATGSEPAGALARPQVRLDADLPREQVAPPHRGRATAADTAVMRYTAGQDSFSRSVRSLEPISDLEAASFAGRFATDFQSFDQDDPSRRAEVLRPLLADPQACTWGWSGAGRQRADSPLPGRIYRPSDTVVFVEVIVRVTTYARACPQPDDPAARPTAVESELTGVVGPSCAPPDADPRWVATEANWVRMTVPITRDDDGHLVVDPHLRPTDSS</sequence>
<proteinExistence type="predicted"/>
<evidence type="ECO:0000256" key="1">
    <source>
        <dbReference type="SAM" id="MobiDB-lite"/>
    </source>
</evidence>
<feature type="compositionally biased region" description="Low complexity" evidence="1">
    <location>
        <begin position="24"/>
        <end position="39"/>
    </location>
</feature>
<feature type="compositionally biased region" description="Basic and acidic residues" evidence="1">
    <location>
        <begin position="102"/>
        <end position="114"/>
    </location>
</feature>
<dbReference type="RefSeq" id="WP_346864786.1">
    <property type="nucleotide sequence ID" value="NZ_JBBPIX010000026.1"/>
</dbReference>
<organism evidence="2 3">
    <name type="scientific">Pseudonocardia alni subsp. carboxydivorans</name>
    <dbReference type="NCBI Taxonomy" id="415010"/>
    <lineage>
        <taxon>Bacteria</taxon>
        <taxon>Bacillati</taxon>
        <taxon>Actinomycetota</taxon>
        <taxon>Actinomycetes</taxon>
        <taxon>Pseudonocardiales</taxon>
        <taxon>Pseudonocardiaceae</taxon>
        <taxon>Pseudonocardia</taxon>
    </lineage>
</organism>
<name>A0ABU9ALP4_PSEA5</name>
<evidence type="ECO:0000313" key="3">
    <source>
        <dbReference type="Proteomes" id="UP001367513"/>
    </source>
</evidence>